<evidence type="ECO:0000256" key="3">
    <source>
        <dbReference type="ARBA" id="ARBA00022827"/>
    </source>
</evidence>
<dbReference type="PANTHER" id="PTHR46496">
    <property type="match status" value="1"/>
</dbReference>
<organism evidence="7 8">
    <name type="scientific">Amycolatopsis antarctica</name>
    <dbReference type="NCBI Taxonomy" id="1854586"/>
    <lineage>
        <taxon>Bacteria</taxon>
        <taxon>Bacillati</taxon>
        <taxon>Actinomycetota</taxon>
        <taxon>Actinomycetes</taxon>
        <taxon>Pseudonocardiales</taxon>
        <taxon>Pseudonocardiaceae</taxon>
        <taxon>Amycolatopsis</taxon>
    </lineage>
</organism>
<protein>
    <recommendedName>
        <fullName evidence="6">FAD-binding domain-containing protein</fullName>
    </recommendedName>
</protein>
<dbReference type="OrthoDB" id="4568714at2"/>
<gene>
    <name evidence="7" type="ORF">CFN78_00060</name>
</gene>
<dbReference type="InterPro" id="IPR036188">
    <property type="entry name" value="FAD/NAD-bd_sf"/>
</dbReference>
<comment type="cofactor">
    <cofactor evidence="1">
        <name>FAD</name>
        <dbReference type="ChEBI" id="CHEBI:57692"/>
    </cofactor>
</comment>
<keyword evidence="4" id="KW-0560">Oxidoreductase</keyword>
<keyword evidence="3" id="KW-0274">FAD</keyword>
<keyword evidence="2" id="KW-0285">Flavoprotein</keyword>
<evidence type="ECO:0000256" key="5">
    <source>
        <dbReference type="SAM" id="MobiDB-lite"/>
    </source>
</evidence>
<dbReference type="Pfam" id="PF01494">
    <property type="entry name" value="FAD_binding_3"/>
    <property type="match status" value="1"/>
</dbReference>
<dbReference type="AlphaFoldDB" id="A0A263D825"/>
<dbReference type="PANTHER" id="PTHR46496:SF1">
    <property type="entry name" value="ZEAXANTHIN EPOXIDASE, CHLOROPLASTIC"/>
    <property type="match status" value="1"/>
</dbReference>
<evidence type="ECO:0000256" key="1">
    <source>
        <dbReference type="ARBA" id="ARBA00001974"/>
    </source>
</evidence>
<keyword evidence="8" id="KW-1185">Reference proteome</keyword>
<accession>A0A263D825</accession>
<dbReference type="Proteomes" id="UP000242444">
    <property type="component" value="Unassembled WGS sequence"/>
</dbReference>
<feature type="region of interest" description="Disordered" evidence="5">
    <location>
        <begin position="194"/>
        <end position="216"/>
    </location>
</feature>
<dbReference type="SUPFAM" id="SSF51905">
    <property type="entry name" value="FAD/NAD(P)-binding domain"/>
    <property type="match status" value="1"/>
</dbReference>
<name>A0A263D825_9PSEU</name>
<evidence type="ECO:0000256" key="2">
    <source>
        <dbReference type="ARBA" id="ARBA00022630"/>
    </source>
</evidence>
<dbReference type="InParanoid" id="A0A263D825"/>
<dbReference type="GO" id="GO:0016491">
    <property type="term" value="F:oxidoreductase activity"/>
    <property type="evidence" value="ECO:0007669"/>
    <property type="project" value="UniProtKB-KW"/>
</dbReference>
<feature type="domain" description="FAD-binding" evidence="6">
    <location>
        <begin position="83"/>
        <end position="155"/>
    </location>
</feature>
<dbReference type="EMBL" id="NKYE01000001">
    <property type="protein sequence ID" value="OZM74684.1"/>
    <property type="molecule type" value="Genomic_DNA"/>
</dbReference>
<sequence>MPRRSPHEAGETWGRGQLFGIVPFPDDRVYWFGTLNTSPGAVFSDEHGTVRVRFAGWHSPIRECIEATRADAVIRHDIYDLARPLDSFVRGRTLLLGDAAHAMTPNLGQGAGQGIEDAATLVLLLRDVSTSELDSVLARYNDLRRKRTATILQRSRMAGRVAQVANPLAAGLRNAALSLTPGRLMGAMSQRIHAWPKPTPQPAERGDPASAQLEAAETKRPGLTTIFATARRAFCGLQASCRPLGVGHCCGAGRARTGHGVALLVRLCPVTPALVRRR</sequence>
<reference evidence="7 8" key="1">
    <citation type="submission" date="2017-07" db="EMBL/GenBank/DDBJ databases">
        <title>Amycolatopsis antarcticus sp. nov., isolated from the surface of an Antarcticus brown macroalga.</title>
        <authorList>
            <person name="Wang J."/>
            <person name="Leiva S."/>
            <person name="Huang J."/>
            <person name="Huang Y."/>
        </authorList>
    </citation>
    <scope>NUCLEOTIDE SEQUENCE [LARGE SCALE GENOMIC DNA]</scope>
    <source>
        <strain evidence="7 8">AU-G6</strain>
    </source>
</reference>
<evidence type="ECO:0000259" key="6">
    <source>
        <dbReference type="Pfam" id="PF01494"/>
    </source>
</evidence>
<dbReference type="GO" id="GO:0071949">
    <property type="term" value="F:FAD binding"/>
    <property type="evidence" value="ECO:0007669"/>
    <property type="project" value="InterPro"/>
</dbReference>
<proteinExistence type="predicted"/>
<dbReference type="Gene3D" id="3.50.50.60">
    <property type="entry name" value="FAD/NAD(P)-binding domain"/>
    <property type="match status" value="1"/>
</dbReference>
<dbReference type="PRINTS" id="PR00420">
    <property type="entry name" value="RNGMNOXGNASE"/>
</dbReference>
<evidence type="ECO:0000313" key="8">
    <source>
        <dbReference type="Proteomes" id="UP000242444"/>
    </source>
</evidence>
<dbReference type="InterPro" id="IPR002938">
    <property type="entry name" value="FAD-bd"/>
</dbReference>
<evidence type="ECO:0000313" key="7">
    <source>
        <dbReference type="EMBL" id="OZM74684.1"/>
    </source>
</evidence>
<evidence type="ECO:0000256" key="4">
    <source>
        <dbReference type="ARBA" id="ARBA00023002"/>
    </source>
</evidence>
<comment type="caution">
    <text evidence="7">The sequence shown here is derived from an EMBL/GenBank/DDBJ whole genome shotgun (WGS) entry which is preliminary data.</text>
</comment>